<protein>
    <submittedName>
        <fullName evidence="2">Uncharacterized protein</fullName>
    </submittedName>
</protein>
<feature type="region of interest" description="Disordered" evidence="1">
    <location>
        <begin position="90"/>
        <end position="179"/>
    </location>
</feature>
<name>A0A921UXY2_SORBI</name>
<evidence type="ECO:0000313" key="3">
    <source>
        <dbReference type="Proteomes" id="UP000807115"/>
    </source>
</evidence>
<evidence type="ECO:0000256" key="1">
    <source>
        <dbReference type="SAM" id="MobiDB-lite"/>
    </source>
</evidence>
<gene>
    <name evidence="2" type="ORF">BDA96_01G213400</name>
</gene>
<organism evidence="2 3">
    <name type="scientific">Sorghum bicolor</name>
    <name type="common">Sorghum</name>
    <name type="synonym">Sorghum vulgare</name>
    <dbReference type="NCBI Taxonomy" id="4558"/>
    <lineage>
        <taxon>Eukaryota</taxon>
        <taxon>Viridiplantae</taxon>
        <taxon>Streptophyta</taxon>
        <taxon>Embryophyta</taxon>
        <taxon>Tracheophyta</taxon>
        <taxon>Spermatophyta</taxon>
        <taxon>Magnoliopsida</taxon>
        <taxon>Liliopsida</taxon>
        <taxon>Poales</taxon>
        <taxon>Poaceae</taxon>
        <taxon>PACMAD clade</taxon>
        <taxon>Panicoideae</taxon>
        <taxon>Andropogonodae</taxon>
        <taxon>Andropogoneae</taxon>
        <taxon>Sorghinae</taxon>
        <taxon>Sorghum</taxon>
    </lineage>
</organism>
<dbReference type="AlphaFoldDB" id="A0A921UXY2"/>
<comment type="caution">
    <text evidence="2">The sequence shown here is derived from an EMBL/GenBank/DDBJ whole genome shotgun (WGS) entry which is preliminary data.</text>
</comment>
<dbReference type="Proteomes" id="UP000807115">
    <property type="component" value="Chromosome 1"/>
</dbReference>
<evidence type="ECO:0000313" key="2">
    <source>
        <dbReference type="EMBL" id="KAG0548964.1"/>
    </source>
</evidence>
<reference evidence="2" key="1">
    <citation type="journal article" date="2019" name="BMC Genomics">
        <title>A new reference genome for Sorghum bicolor reveals high levels of sequence similarity between sweet and grain genotypes: implications for the genetics of sugar metabolism.</title>
        <authorList>
            <person name="Cooper E.A."/>
            <person name="Brenton Z.W."/>
            <person name="Flinn B.S."/>
            <person name="Jenkins J."/>
            <person name="Shu S."/>
            <person name="Flowers D."/>
            <person name="Luo F."/>
            <person name="Wang Y."/>
            <person name="Xia P."/>
            <person name="Barry K."/>
            <person name="Daum C."/>
            <person name="Lipzen A."/>
            <person name="Yoshinaga Y."/>
            <person name="Schmutz J."/>
            <person name="Saski C."/>
            <person name="Vermerris W."/>
            <person name="Kresovich S."/>
        </authorList>
    </citation>
    <scope>NUCLEOTIDE SEQUENCE</scope>
</reference>
<sequence length="179" mass="18125">MEKGATDKGPPVVEPALDLPRPRHNMAARLVASVRVARVGLGAAASGVVGAASQAPPLAVGRTVLDASSGVVGAMSQDSSAKMATAAAQTSEAAAGQALQVTDGDDNQSDLLGGLDSSQNLETTNKKRNSDDCTPEASKSQRLKISSKTKGKHSKSKSGPSKRSRSGSNHPGARARSKA</sequence>
<proteinExistence type="predicted"/>
<feature type="region of interest" description="Disordered" evidence="1">
    <location>
        <begin position="1"/>
        <end position="20"/>
    </location>
</feature>
<feature type="compositionally biased region" description="Basic residues" evidence="1">
    <location>
        <begin position="141"/>
        <end position="165"/>
    </location>
</feature>
<reference evidence="2" key="2">
    <citation type="submission" date="2020-10" db="EMBL/GenBank/DDBJ databases">
        <authorList>
            <person name="Cooper E.A."/>
            <person name="Brenton Z.W."/>
            <person name="Flinn B.S."/>
            <person name="Jenkins J."/>
            <person name="Shu S."/>
            <person name="Flowers D."/>
            <person name="Luo F."/>
            <person name="Wang Y."/>
            <person name="Xia P."/>
            <person name="Barry K."/>
            <person name="Daum C."/>
            <person name="Lipzen A."/>
            <person name="Yoshinaga Y."/>
            <person name="Schmutz J."/>
            <person name="Saski C."/>
            <person name="Vermerris W."/>
            <person name="Kresovich S."/>
        </authorList>
    </citation>
    <scope>NUCLEOTIDE SEQUENCE</scope>
</reference>
<dbReference type="EMBL" id="CM027680">
    <property type="protein sequence ID" value="KAG0548964.1"/>
    <property type="molecule type" value="Genomic_DNA"/>
</dbReference>
<accession>A0A921UXY2</accession>